<evidence type="ECO:0000313" key="1">
    <source>
        <dbReference type="EMBL" id="OME93560.1"/>
    </source>
</evidence>
<reference evidence="1 2" key="1">
    <citation type="submission" date="2016-11" db="EMBL/GenBank/DDBJ databases">
        <title>Paenibacillus species isolates.</title>
        <authorList>
            <person name="Beno S.M."/>
        </authorList>
    </citation>
    <scope>NUCLEOTIDE SEQUENCE [LARGE SCALE GENOMIC DNA]</scope>
    <source>
        <strain evidence="1 2">FSL F4-0100</strain>
    </source>
</reference>
<dbReference type="InterPro" id="IPR007344">
    <property type="entry name" value="GrpB/CoaE"/>
</dbReference>
<sequence length="183" mass="21086">MSAQQHYLVNVVPYSSDWSMEFEKEKERLLEILAPHIAAIEHTGSTSIPNQGAKPIIDISAAVHTLLDKQIYENLLSNSGYGYIGAFKTGRHFFAKEHAGIRTHHLHIFPLEGFYERNELLFRDYLRAHPDFVIEYGELKRTLAEEYPSDPEGYTRAKTDFIQRVVDLARTERGLPLQNVWVD</sequence>
<dbReference type="OrthoDB" id="9799092at2"/>
<evidence type="ECO:0008006" key="3">
    <source>
        <dbReference type="Google" id="ProtNLM"/>
    </source>
</evidence>
<comment type="caution">
    <text evidence="1">The sequence shown here is derived from an EMBL/GenBank/DDBJ whole genome shotgun (WGS) entry which is preliminary data.</text>
</comment>
<dbReference type="PANTHER" id="PTHR34822:SF1">
    <property type="entry name" value="GRPB FAMILY PROTEIN"/>
    <property type="match status" value="1"/>
</dbReference>
<protein>
    <recommendedName>
        <fullName evidence="3">GrpB family protein</fullName>
    </recommendedName>
</protein>
<name>A0A1R1B327_PAELA</name>
<organism evidence="1 2">
    <name type="scientific">Paenibacillus lautus</name>
    <name type="common">Bacillus lautus</name>
    <dbReference type="NCBI Taxonomy" id="1401"/>
    <lineage>
        <taxon>Bacteria</taxon>
        <taxon>Bacillati</taxon>
        <taxon>Bacillota</taxon>
        <taxon>Bacilli</taxon>
        <taxon>Bacillales</taxon>
        <taxon>Paenibacillaceae</taxon>
        <taxon>Paenibacillus</taxon>
    </lineage>
</organism>
<dbReference type="PANTHER" id="PTHR34822">
    <property type="entry name" value="GRPB DOMAIN PROTEIN (AFU_ORTHOLOGUE AFUA_1G01530)"/>
    <property type="match status" value="1"/>
</dbReference>
<dbReference type="SUPFAM" id="SSF81301">
    <property type="entry name" value="Nucleotidyltransferase"/>
    <property type="match status" value="1"/>
</dbReference>
<evidence type="ECO:0000313" key="2">
    <source>
        <dbReference type="Proteomes" id="UP000187074"/>
    </source>
</evidence>
<dbReference type="EMBL" id="MRTF01000003">
    <property type="protein sequence ID" value="OME93560.1"/>
    <property type="molecule type" value="Genomic_DNA"/>
</dbReference>
<dbReference type="RefSeq" id="WP_076322234.1">
    <property type="nucleotide sequence ID" value="NZ_MRTF01000003.1"/>
</dbReference>
<dbReference type="InterPro" id="IPR043519">
    <property type="entry name" value="NT_sf"/>
</dbReference>
<accession>A0A1R1B327</accession>
<gene>
    <name evidence="1" type="ORF">BK123_09845</name>
</gene>
<dbReference type="Proteomes" id="UP000187074">
    <property type="component" value="Unassembled WGS sequence"/>
</dbReference>
<proteinExistence type="predicted"/>
<dbReference type="Pfam" id="PF04229">
    <property type="entry name" value="GrpB"/>
    <property type="match status" value="1"/>
</dbReference>
<dbReference type="STRING" id="1401.BK123_09845"/>
<dbReference type="Gene3D" id="3.30.460.10">
    <property type="entry name" value="Beta Polymerase, domain 2"/>
    <property type="match status" value="1"/>
</dbReference>
<dbReference type="AlphaFoldDB" id="A0A1R1B327"/>